<name>A0A377HQH9_GRIHO</name>
<accession>A0A377HQH9</accession>
<dbReference type="Gene3D" id="1.20.81.30">
    <property type="entry name" value="Type II secretion system (T2SS), domain F"/>
    <property type="match status" value="2"/>
</dbReference>
<evidence type="ECO:0000256" key="2">
    <source>
        <dbReference type="ARBA" id="ARBA00004429"/>
    </source>
</evidence>
<dbReference type="GO" id="GO:0046872">
    <property type="term" value="F:metal ion binding"/>
    <property type="evidence" value="ECO:0007669"/>
    <property type="project" value="UniProtKB-KW"/>
</dbReference>
<comment type="function">
    <text evidence="1">Component of the type II secretion system inner membrane complex required for the energy-dependent secretion of extracellular factors such as proteases and toxins from the periplasm.</text>
</comment>
<evidence type="ECO:0000256" key="8">
    <source>
        <dbReference type="ARBA" id="ARBA00022723"/>
    </source>
</evidence>
<evidence type="ECO:0000256" key="12">
    <source>
        <dbReference type="ARBA" id="ARBA00023136"/>
    </source>
</evidence>
<keyword evidence="4 14" id="KW-0813">Transport</keyword>
<keyword evidence="8" id="KW-0479">Metal-binding</keyword>
<keyword evidence="12 15" id="KW-0472">Membrane</keyword>
<evidence type="ECO:0000313" key="17">
    <source>
        <dbReference type="EMBL" id="STO58447.1"/>
    </source>
</evidence>
<evidence type="ECO:0000256" key="1">
    <source>
        <dbReference type="ARBA" id="ARBA00002684"/>
    </source>
</evidence>
<dbReference type="EMBL" id="UGHD01000002">
    <property type="protein sequence ID" value="STO58447.1"/>
    <property type="molecule type" value="Genomic_DNA"/>
</dbReference>
<feature type="domain" description="Type II secretion system protein GspF" evidence="16">
    <location>
        <begin position="72"/>
        <end position="194"/>
    </location>
</feature>
<dbReference type="InterPro" id="IPR001992">
    <property type="entry name" value="T2SS_GspF/T4SS_PilC_CS"/>
</dbReference>
<dbReference type="FunFam" id="1.20.81.30:FF:000001">
    <property type="entry name" value="Type II secretion system protein F"/>
    <property type="match status" value="2"/>
</dbReference>
<evidence type="ECO:0000256" key="3">
    <source>
        <dbReference type="ARBA" id="ARBA00005745"/>
    </source>
</evidence>
<feature type="transmembrane region" description="Helical" evidence="15">
    <location>
        <begin position="369"/>
        <end position="398"/>
    </location>
</feature>
<evidence type="ECO:0000256" key="10">
    <source>
        <dbReference type="ARBA" id="ARBA00022927"/>
    </source>
</evidence>
<evidence type="ECO:0000256" key="5">
    <source>
        <dbReference type="ARBA" id="ARBA00022475"/>
    </source>
</evidence>
<evidence type="ECO:0000256" key="13">
    <source>
        <dbReference type="ARBA" id="ARBA00030750"/>
    </source>
</evidence>
<keyword evidence="6" id="KW-0997">Cell inner membrane</keyword>
<dbReference type="PANTHER" id="PTHR30012">
    <property type="entry name" value="GENERAL SECRETION PATHWAY PROTEIN"/>
    <property type="match status" value="1"/>
</dbReference>
<dbReference type="PROSITE" id="PS00874">
    <property type="entry name" value="T2SP_F"/>
    <property type="match status" value="1"/>
</dbReference>
<feature type="domain" description="Type II secretion system protein GspF" evidence="16">
    <location>
        <begin position="274"/>
        <end position="396"/>
    </location>
</feature>
<dbReference type="GO" id="GO:0005886">
    <property type="term" value="C:plasma membrane"/>
    <property type="evidence" value="ECO:0007669"/>
    <property type="project" value="UniProtKB-SubCell"/>
</dbReference>
<dbReference type="InterPro" id="IPR003004">
    <property type="entry name" value="GspF/PilC"/>
</dbReference>
<feature type="transmembrane region" description="Helical" evidence="15">
    <location>
        <begin position="213"/>
        <end position="239"/>
    </location>
</feature>
<dbReference type="Proteomes" id="UP000254512">
    <property type="component" value="Unassembled WGS sequence"/>
</dbReference>
<dbReference type="GO" id="GO:0015627">
    <property type="term" value="C:type II protein secretion system complex"/>
    <property type="evidence" value="ECO:0007669"/>
    <property type="project" value="InterPro"/>
</dbReference>
<dbReference type="AlphaFoldDB" id="A0A377HQH9"/>
<evidence type="ECO:0000256" key="9">
    <source>
        <dbReference type="ARBA" id="ARBA00022837"/>
    </source>
</evidence>
<evidence type="ECO:0000313" key="18">
    <source>
        <dbReference type="Proteomes" id="UP000254512"/>
    </source>
</evidence>
<proteinExistence type="inferred from homology"/>
<keyword evidence="7 14" id="KW-0812">Transmembrane</keyword>
<dbReference type="InterPro" id="IPR042094">
    <property type="entry name" value="T2SS_GspF_sf"/>
</dbReference>
<evidence type="ECO:0000256" key="7">
    <source>
        <dbReference type="ARBA" id="ARBA00022692"/>
    </source>
</evidence>
<keyword evidence="5" id="KW-1003">Cell membrane</keyword>
<comment type="similarity">
    <text evidence="3 14">Belongs to the GSP F family.</text>
</comment>
<feature type="transmembrane region" description="Helical" evidence="15">
    <location>
        <begin position="170"/>
        <end position="193"/>
    </location>
</feature>
<organism evidence="17 18">
    <name type="scientific">Grimontia hollisae</name>
    <name type="common">Vibrio hollisae</name>
    <dbReference type="NCBI Taxonomy" id="673"/>
    <lineage>
        <taxon>Bacteria</taxon>
        <taxon>Pseudomonadati</taxon>
        <taxon>Pseudomonadota</taxon>
        <taxon>Gammaproteobacteria</taxon>
        <taxon>Vibrionales</taxon>
        <taxon>Vibrionaceae</taxon>
        <taxon>Grimontia</taxon>
    </lineage>
</organism>
<dbReference type="PANTHER" id="PTHR30012:SF0">
    <property type="entry name" value="TYPE II SECRETION SYSTEM PROTEIN F-RELATED"/>
    <property type="match status" value="1"/>
</dbReference>
<dbReference type="InterPro" id="IPR011850">
    <property type="entry name" value="T2SS_GspF"/>
</dbReference>
<evidence type="ECO:0000256" key="4">
    <source>
        <dbReference type="ARBA" id="ARBA00022448"/>
    </source>
</evidence>
<protein>
    <recommendedName>
        <fullName evidence="13">General secretion pathway protein F</fullName>
    </recommendedName>
</protein>
<keyword evidence="11 15" id="KW-1133">Transmembrane helix</keyword>
<keyword evidence="10" id="KW-0653">Protein transport</keyword>
<comment type="subcellular location">
    <subcellularLocation>
        <location evidence="2 14">Cell inner membrane</location>
        <topology evidence="2 14">Multi-pass membrane protein</topology>
    </subcellularLocation>
</comment>
<dbReference type="InterPro" id="IPR018076">
    <property type="entry name" value="T2SS_GspF_dom"/>
</dbReference>
<dbReference type="STRING" id="673.AL542_10320"/>
<dbReference type="GO" id="GO:0015628">
    <property type="term" value="P:protein secretion by the type II secretion system"/>
    <property type="evidence" value="ECO:0007669"/>
    <property type="project" value="InterPro"/>
</dbReference>
<evidence type="ECO:0000256" key="15">
    <source>
        <dbReference type="SAM" id="Phobius"/>
    </source>
</evidence>
<dbReference type="Pfam" id="PF00482">
    <property type="entry name" value="T2SSF"/>
    <property type="match status" value="2"/>
</dbReference>
<sequence>MAAFEYKALNAKGRTVKGVIEADTARQARQLLREKQLVPMDVAQTHEKEQQKQSSPVGFKRGISTNELALITRQLATLVQAAMPLEECIKAVADQTEKQRLKNMLTGVRARVVEGYTLSDSLGDYPHVFDQLFRAMVAAGEKSGHLGPVLERLADYVENRQQVRNKLIQAMVYPMVLTVAAIGIVAFLLATVVPDIVGQFLQTGAELPNITQVLLAASDFVTHWGLLVLVVVIALFMLAKIMLRNEKRRLAWDRNVLNMPVIGRVARGLNTSRFARTLSICTSSAIPLLDGMKVAANVMTNTWVKARVLEASDRVREGASLRISLEKSKLFPPMMLHMIASGERSGELEQMLTRAADNQDRDFESQVNIALGIFGPALIIAMAGIVLFIVVATLMPIIQLNNIVGV</sequence>
<reference evidence="17 18" key="1">
    <citation type="submission" date="2018-06" db="EMBL/GenBank/DDBJ databases">
        <authorList>
            <consortium name="Pathogen Informatics"/>
            <person name="Doyle S."/>
        </authorList>
    </citation>
    <scope>NUCLEOTIDE SEQUENCE [LARGE SCALE GENOMIC DNA]</scope>
    <source>
        <strain evidence="17 18">NCTC11645</strain>
    </source>
</reference>
<evidence type="ECO:0000259" key="16">
    <source>
        <dbReference type="Pfam" id="PF00482"/>
    </source>
</evidence>
<evidence type="ECO:0000256" key="6">
    <source>
        <dbReference type="ARBA" id="ARBA00022519"/>
    </source>
</evidence>
<dbReference type="NCBIfam" id="TIGR02120">
    <property type="entry name" value="GspF"/>
    <property type="match status" value="1"/>
</dbReference>
<evidence type="ECO:0000256" key="14">
    <source>
        <dbReference type="RuleBase" id="RU003923"/>
    </source>
</evidence>
<gene>
    <name evidence="17" type="primary">epsF_3</name>
    <name evidence="17" type="ORF">NCTC11645_02890</name>
</gene>
<keyword evidence="9" id="KW-0106">Calcium</keyword>
<dbReference type="PRINTS" id="PR00812">
    <property type="entry name" value="BCTERIALGSPF"/>
</dbReference>
<dbReference type="RefSeq" id="WP_114994819.1">
    <property type="nucleotide sequence ID" value="NZ_CABMOB010000001.1"/>
</dbReference>
<evidence type="ECO:0000256" key="11">
    <source>
        <dbReference type="ARBA" id="ARBA00022989"/>
    </source>
</evidence>